<dbReference type="Gene3D" id="2.160.10.10">
    <property type="entry name" value="Hexapeptide repeat proteins"/>
    <property type="match status" value="1"/>
</dbReference>
<dbReference type="AlphaFoldDB" id="A0A5B8VAU3"/>
<sequence>MIMKLADFNLKRVLKQELEINKEGWKRRLAIKAYRYKFYYFQIRKNRVMLFLSKIFSLFVSYIIRSNIPTERVVIDPGLRIPHAFDNVIITPFAKIGKNVTIYHDVTIGIIDGETYSFGDILIEDDVFIGAGAKIIGKCKIGKGTKIGANALVISEKIPPYSIVFAPKATIISKRDSENKK</sequence>
<dbReference type="InterPro" id="IPR001451">
    <property type="entry name" value="Hexapep"/>
</dbReference>
<gene>
    <name evidence="1" type="ORF">FRZ67_15075</name>
</gene>
<dbReference type="PANTHER" id="PTHR42811">
    <property type="entry name" value="SERINE ACETYLTRANSFERASE"/>
    <property type="match status" value="1"/>
</dbReference>
<dbReference type="InterPro" id="IPR011004">
    <property type="entry name" value="Trimer_LpxA-like_sf"/>
</dbReference>
<dbReference type="SUPFAM" id="SSF51161">
    <property type="entry name" value="Trimeric LpxA-like enzymes"/>
    <property type="match status" value="1"/>
</dbReference>
<dbReference type="KEGG" id="pgin:FRZ67_15075"/>
<name>A0A5B8VAU3_9BACT</name>
<dbReference type="EMBL" id="CP042435">
    <property type="protein sequence ID" value="QEC68564.1"/>
    <property type="molecule type" value="Genomic_DNA"/>
</dbReference>
<organism evidence="1 2">
    <name type="scientific">Panacibacter ginsenosidivorans</name>
    <dbReference type="NCBI Taxonomy" id="1813871"/>
    <lineage>
        <taxon>Bacteria</taxon>
        <taxon>Pseudomonadati</taxon>
        <taxon>Bacteroidota</taxon>
        <taxon>Chitinophagia</taxon>
        <taxon>Chitinophagales</taxon>
        <taxon>Chitinophagaceae</taxon>
        <taxon>Panacibacter</taxon>
    </lineage>
</organism>
<accession>A0A5B8VAU3</accession>
<reference evidence="1 2" key="1">
    <citation type="journal article" date="2016" name="Int. J. Syst. Evol. Microbiol.">
        <title>Panacibacter ginsenosidivorans gen. nov., sp. nov., with ginsenoside converting activity isolated from soil of a ginseng field.</title>
        <authorList>
            <person name="Siddiqi M.Z."/>
            <person name="Muhammad Shafi S."/>
            <person name="Choi K.D."/>
            <person name="Im W.T."/>
        </authorList>
    </citation>
    <scope>NUCLEOTIDE SEQUENCE [LARGE SCALE GENOMIC DNA]</scope>
    <source>
        <strain evidence="1 2">Gsoil1550</strain>
    </source>
</reference>
<dbReference type="Pfam" id="PF00132">
    <property type="entry name" value="Hexapep"/>
    <property type="match status" value="1"/>
</dbReference>
<proteinExistence type="predicted"/>
<evidence type="ECO:0008006" key="3">
    <source>
        <dbReference type="Google" id="ProtNLM"/>
    </source>
</evidence>
<protein>
    <recommendedName>
        <fullName evidence="3">Serine acetyltransferase</fullName>
    </recommendedName>
</protein>
<evidence type="ECO:0000313" key="1">
    <source>
        <dbReference type="EMBL" id="QEC68564.1"/>
    </source>
</evidence>
<evidence type="ECO:0000313" key="2">
    <source>
        <dbReference type="Proteomes" id="UP000321533"/>
    </source>
</evidence>
<dbReference type="Proteomes" id="UP000321533">
    <property type="component" value="Chromosome"/>
</dbReference>
<keyword evidence="2" id="KW-1185">Reference proteome</keyword>